<gene>
    <name evidence="1" type="ORF">T229_10055</name>
</gene>
<dbReference type="PATRIC" id="fig|1410950.3.peg.1456"/>
<dbReference type="AlphaFoldDB" id="W2CCN3"/>
<name>W2CCN3_9BACT</name>
<evidence type="ECO:0008006" key="3">
    <source>
        <dbReference type="Google" id="ProtNLM"/>
    </source>
</evidence>
<evidence type="ECO:0000313" key="2">
    <source>
        <dbReference type="Proteomes" id="UP000018872"/>
    </source>
</evidence>
<protein>
    <recommendedName>
        <fullName evidence="3">Toprim domain-containing protein</fullName>
    </recommendedName>
</protein>
<accession>W2CCN3</accession>
<dbReference type="Proteomes" id="UP000018872">
    <property type="component" value="Unassembled WGS sequence"/>
</dbReference>
<proteinExistence type="predicted"/>
<comment type="caution">
    <text evidence="1">The sequence shown here is derived from an EMBL/GenBank/DDBJ whole genome shotgun (WGS) entry which is preliminary data.</text>
</comment>
<reference evidence="1 2" key="1">
    <citation type="submission" date="2013-11" db="EMBL/GenBank/DDBJ databases">
        <title>Single cell genomics of uncultured Tannerella BU063 (oral taxon 286).</title>
        <authorList>
            <person name="Beall C.J."/>
            <person name="Campbell A.G."/>
            <person name="Griffen A.L."/>
            <person name="Podar M."/>
            <person name="Leys E.J."/>
        </authorList>
    </citation>
    <scope>NUCLEOTIDE SEQUENCE [LARGE SCALE GENOMIC DNA]</scope>
    <source>
        <strain evidence="1">Cell 5</strain>
    </source>
</reference>
<dbReference type="CDD" id="cd01029">
    <property type="entry name" value="TOPRIM_primases"/>
    <property type="match status" value="1"/>
</dbReference>
<organism evidence="1 2">
    <name type="scientific">Tannerella sp. oral taxon BU063 isolate Cell 5</name>
    <dbReference type="NCBI Taxonomy" id="1410950"/>
    <lineage>
        <taxon>Bacteria</taxon>
        <taxon>Pseudomonadati</taxon>
        <taxon>Bacteroidota</taxon>
        <taxon>Bacteroidia</taxon>
        <taxon>Bacteroidales</taxon>
        <taxon>Tannerellaceae</taxon>
        <taxon>Tannerella</taxon>
    </lineage>
</organism>
<dbReference type="Pfam" id="PF13155">
    <property type="entry name" value="Toprim_2"/>
    <property type="match status" value="1"/>
</dbReference>
<dbReference type="EMBL" id="AYYC01000677">
    <property type="protein sequence ID" value="ETK04222.1"/>
    <property type="molecule type" value="Genomic_DNA"/>
</dbReference>
<evidence type="ECO:0000313" key="1">
    <source>
        <dbReference type="EMBL" id="ETK04222.1"/>
    </source>
</evidence>
<dbReference type="InterPro" id="IPR034154">
    <property type="entry name" value="TOPRIM_DnaG/twinkle"/>
</dbReference>
<sequence>MREAKRTIMSSALSSSLIKVICCSSPAAKKDVMSLAAHGFHAICFNSETAQIPKNIVESLRLRFRHIILLYDTDETGKRETERQAEQLAGYHVLYLTLPLQGSKGEKTSPTTSN</sequence>
<dbReference type="Gene3D" id="3.40.1360.10">
    <property type="match status" value="1"/>
</dbReference>